<gene>
    <name evidence="3" type="ORF">HM131_14095</name>
</gene>
<dbReference type="CDD" id="cd07814">
    <property type="entry name" value="SRPBCC_CalC_Aha1-like"/>
    <property type="match status" value="1"/>
</dbReference>
<evidence type="ECO:0000313" key="4">
    <source>
        <dbReference type="Proteomes" id="UP000192527"/>
    </source>
</evidence>
<dbReference type="KEGG" id="hmn:HM131_14095"/>
<name>A0A1W5ZXA0_9BACI</name>
<evidence type="ECO:0000259" key="2">
    <source>
        <dbReference type="Pfam" id="PF08327"/>
    </source>
</evidence>
<dbReference type="AlphaFoldDB" id="A0A1W5ZXA0"/>
<dbReference type="STRING" id="402384.HM131_14095"/>
<dbReference type="InterPro" id="IPR023393">
    <property type="entry name" value="START-like_dom_sf"/>
</dbReference>
<proteinExistence type="inferred from homology"/>
<protein>
    <submittedName>
        <fullName evidence="3">ATPase</fullName>
    </submittedName>
</protein>
<dbReference type="SUPFAM" id="SSF55961">
    <property type="entry name" value="Bet v1-like"/>
    <property type="match status" value="1"/>
</dbReference>
<comment type="similarity">
    <text evidence="1">Belongs to the AHA1 family.</text>
</comment>
<dbReference type="EMBL" id="CP020772">
    <property type="protein sequence ID" value="ARI77909.1"/>
    <property type="molecule type" value="Genomic_DNA"/>
</dbReference>
<organism evidence="3 4">
    <name type="scientific">Halobacillus mangrovi</name>
    <dbReference type="NCBI Taxonomy" id="402384"/>
    <lineage>
        <taxon>Bacteria</taxon>
        <taxon>Bacillati</taxon>
        <taxon>Bacillota</taxon>
        <taxon>Bacilli</taxon>
        <taxon>Bacillales</taxon>
        <taxon>Bacillaceae</taxon>
        <taxon>Halobacillus</taxon>
    </lineage>
</organism>
<evidence type="ECO:0000256" key="1">
    <source>
        <dbReference type="ARBA" id="ARBA00006817"/>
    </source>
</evidence>
<dbReference type="Gene3D" id="3.30.530.20">
    <property type="match status" value="1"/>
</dbReference>
<dbReference type="RefSeq" id="WP_085030370.1">
    <property type="nucleotide sequence ID" value="NZ_CP020772.1"/>
</dbReference>
<reference evidence="3 4" key="1">
    <citation type="submission" date="2017-04" db="EMBL/GenBank/DDBJ databases">
        <title>The whole genome sequencing and assembly of Halobacillus mangrovi strain.</title>
        <authorList>
            <person name="Lee S.-J."/>
            <person name="Park M.-K."/>
            <person name="Kim J.-Y."/>
            <person name="Lee Y.-J."/>
            <person name="Yi H."/>
            <person name="Bahn Y.-S."/>
            <person name="Kim J.F."/>
            <person name="Lee D.-W."/>
        </authorList>
    </citation>
    <scope>NUCLEOTIDE SEQUENCE [LARGE SCALE GENOMIC DNA]</scope>
    <source>
        <strain evidence="3 4">KTB 131</strain>
    </source>
</reference>
<dbReference type="Pfam" id="PF08327">
    <property type="entry name" value="AHSA1"/>
    <property type="match status" value="1"/>
</dbReference>
<evidence type="ECO:0000313" key="3">
    <source>
        <dbReference type="EMBL" id="ARI77909.1"/>
    </source>
</evidence>
<dbReference type="InterPro" id="IPR013538">
    <property type="entry name" value="ASHA1/2-like_C"/>
</dbReference>
<dbReference type="Proteomes" id="UP000192527">
    <property type="component" value="Chromosome"/>
</dbReference>
<dbReference type="OrthoDB" id="118413at2"/>
<accession>A0A1W5ZXA0</accession>
<keyword evidence="4" id="KW-1185">Reference proteome</keyword>
<feature type="domain" description="Activator of Hsp90 ATPase homologue 1/2-like C-terminal" evidence="2">
    <location>
        <begin position="27"/>
        <end position="171"/>
    </location>
</feature>
<sequence length="174" mass="19940">MSEYEAASGLRTNVDGRVLVMERTFHAPQSLLFQAYSDSKQLSDWWGPQGWETENRTFEFKPGGTWLYCMRCMDKAQGDFYGQESWGKATFNEIVEPEKIVYTDVFADEKGNAVEGMPKMEITIEFKEKEGNSKLVVISEFASEAQLKEVLGMGMIEGFNSQLDRLDEHLEKHQ</sequence>